<evidence type="ECO:0000313" key="3">
    <source>
        <dbReference type="EMBL" id="NKE63213.1"/>
    </source>
</evidence>
<comment type="caution">
    <text evidence="3">The sequence shown here is derived from an EMBL/GenBank/DDBJ whole genome shotgun (WGS) entry which is preliminary data.</text>
</comment>
<evidence type="ECO:0000313" key="4">
    <source>
        <dbReference type="Proteomes" id="UP001515943"/>
    </source>
</evidence>
<dbReference type="Proteomes" id="UP001515943">
    <property type="component" value="Unassembled WGS sequence"/>
</dbReference>
<protein>
    <submittedName>
        <fullName evidence="3">DUF4240 domain-containing protein</fullName>
    </submittedName>
</protein>
<accession>A0ABX1FW01</accession>
<dbReference type="Pfam" id="PF14024">
    <property type="entry name" value="DUF4240"/>
    <property type="match status" value="1"/>
</dbReference>
<evidence type="ECO:0000259" key="2">
    <source>
        <dbReference type="Pfam" id="PF14024"/>
    </source>
</evidence>
<feature type="domain" description="DUF4240" evidence="2">
    <location>
        <begin position="52"/>
        <end position="119"/>
    </location>
</feature>
<organism evidence="3 4">
    <name type="scientific">Lentzea indica</name>
    <dbReference type="NCBI Taxonomy" id="2604800"/>
    <lineage>
        <taxon>Bacteria</taxon>
        <taxon>Bacillati</taxon>
        <taxon>Actinomycetota</taxon>
        <taxon>Actinomycetes</taxon>
        <taxon>Pseudonocardiales</taxon>
        <taxon>Pseudonocardiaceae</taxon>
        <taxon>Lentzea</taxon>
    </lineage>
</organism>
<sequence>MERGRFGSHRRQDLLRRGRERHHVALGQARGRDRGHPPGPVAPDGRLLPAPAVGAAHLIRCGCSDDSFDYFRAYLLTQGRRVFESAVVNPDSLAGMALLPDEYGSVGSCEDMLSIAWDAHLAVTGEDLPDDAWERRERLPLDPDWDFDFDDEAEMRRRLPRLSAVYLR</sequence>
<evidence type="ECO:0000256" key="1">
    <source>
        <dbReference type="SAM" id="MobiDB-lite"/>
    </source>
</evidence>
<feature type="region of interest" description="Disordered" evidence="1">
    <location>
        <begin position="24"/>
        <end position="47"/>
    </location>
</feature>
<proteinExistence type="predicted"/>
<gene>
    <name evidence="3" type="ORF">FXN61_43415</name>
</gene>
<dbReference type="EMBL" id="VSRL01000328">
    <property type="protein sequence ID" value="NKE63213.1"/>
    <property type="molecule type" value="Genomic_DNA"/>
</dbReference>
<name>A0ABX1FW01_9PSEU</name>
<dbReference type="InterPro" id="IPR025334">
    <property type="entry name" value="DUF4240"/>
</dbReference>
<reference evidence="3 4" key="1">
    <citation type="submission" date="2019-08" db="EMBL/GenBank/DDBJ databases">
        <title>Lentzea from Indian Himalayas.</title>
        <authorList>
            <person name="Mandal S."/>
            <person name="Mallick Gupta A."/>
            <person name="Maiti P.K."/>
            <person name="Sarkar J."/>
            <person name="Mandal S."/>
        </authorList>
    </citation>
    <scope>NUCLEOTIDE SEQUENCE [LARGE SCALE GENOMIC DNA]</scope>
    <source>
        <strain evidence="3 4">PSKA42</strain>
    </source>
</reference>
<keyword evidence="4" id="KW-1185">Reference proteome</keyword>